<dbReference type="AlphaFoldDB" id="A0AAW2HWS9"/>
<gene>
    <name evidence="1" type="ORF">PYX00_006729</name>
</gene>
<proteinExistence type="predicted"/>
<name>A0AAW2HWS9_9NEOP</name>
<comment type="caution">
    <text evidence="1">The sequence shown here is derived from an EMBL/GenBank/DDBJ whole genome shotgun (WGS) entry which is preliminary data.</text>
</comment>
<dbReference type="EMBL" id="JARGDH010000003">
    <property type="protein sequence ID" value="KAL0274259.1"/>
    <property type="molecule type" value="Genomic_DNA"/>
</dbReference>
<protein>
    <submittedName>
        <fullName evidence="1">Uncharacterized protein</fullName>
    </submittedName>
</protein>
<sequence>MKFKKLALDKPKMNMKKLGDMVSFGAEQRTDKKELLASSDQMALDSTRTQQDNRRVIYAKGMTKVI</sequence>
<evidence type="ECO:0000313" key="1">
    <source>
        <dbReference type="EMBL" id="KAL0274259.1"/>
    </source>
</evidence>
<reference evidence="1" key="1">
    <citation type="journal article" date="2024" name="Gigascience">
        <title>Chromosome-level genome of the poultry shaft louse Menopon gallinae provides insight into the host-switching and adaptive evolution of parasitic lice.</title>
        <authorList>
            <person name="Xu Y."/>
            <person name="Ma L."/>
            <person name="Liu S."/>
            <person name="Liang Y."/>
            <person name="Liu Q."/>
            <person name="He Z."/>
            <person name="Tian L."/>
            <person name="Duan Y."/>
            <person name="Cai W."/>
            <person name="Li H."/>
            <person name="Song F."/>
        </authorList>
    </citation>
    <scope>NUCLEOTIDE SEQUENCE</scope>
    <source>
        <strain evidence="1">Cailab_2023a</strain>
    </source>
</reference>
<organism evidence="1">
    <name type="scientific">Menopon gallinae</name>
    <name type="common">poultry shaft louse</name>
    <dbReference type="NCBI Taxonomy" id="328185"/>
    <lineage>
        <taxon>Eukaryota</taxon>
        <taxon>Metazoa</taxon>
        <taxon>Ecdysozoa</taxon>
        <taxon>Arthropoda</taxon>
        <taxon>Hexapoda</taxon>
        <taxon>Insecta</taxon>
        <taxon>Pterygota</taxon>
        <taxon>Neoptera</taxon>
        <taxon>Paraneoptera</taxon>
        <taxon>Psocodea</taxon>
        <taxon>Troctomorpha</taxon>
        <taxon>Phthiraptera</taxon>
        <taxon>Amblycera</taxon>
        <taxon>Menoponidae</taxon>
        <taxon>Menopon</taxon>
    </lineage>
</organism>
<accession>A0AAW2HWS9</accession>